<feature type="domain" description="Restriction endonuclease type IV Mrr" evidence="1">
    <location>
        <begin position="1"/>
        <end position="110"/>
    </location>
</feature>
<keyword evidence="2" id="KW-0255">Endonuclease</keyword>
<dbReference type="AlphaFoldDB" id="A0A4Q7RGE9"/>
<dbReference type="GO" id="GO:0003677">
    <property type="term" value="F:DNA binding"/>
    <property type="evidence" value="ECO:0007669"/>
    <property type="project" value="InterPro"/>
</dbReference>
<keyword evidence="3" id="KW-1185">Reference proteome</keyword>
<dbReference type="Pfam" id="PF04471">
    <property type="entry name" value="Mrr_cat"/>
    <property type="match status" value="1"/>
</dbReference>
<dbReference type="GO" id="GO:0004519">
    <property type="term" value="F:endonuclease activity"/>
    <property type="evidence" value="ECO:0007669"/>
    <property type="project" value="UniProtKB-KW"/>
</dbReference>
<dbReference type="InterPro" id="IPR011335">
    <property type="entry name" value="Restrct_endonuc-II-like"/>
</dbReference>
<organism evidence="2 3">
    <name type="scientific">Cupriavidus agavae</name>
    <dbReference type="NCBI Taxonomy" id="1001822"/>
    <lineage>
        <taxon>Bacteria</taxon>
        <taxon>Pseudomonadati</taxon>
        <taxon>Pseudomonadota</taxon>
        <taxon>Betaproteobacteria</taxon>
        <taxon>Burkholderiales</taxon>
        <taxon>Burkholderiaceae</taxon>
        <taxon>Cupriavidus</taxon>
    </lineage>
</organism>
<dbReference type="OrthoDB" id="9129966at2"/>
<gene>
    <name evidence="2" type="ORF">EV147_4110</name>
</gene>
<name>A0A4Q7RGE9_9BURK</name>
<dbReference type="SUPFAM" id="SSF52980">
    <property type="entry name" value="Restriction endonuclease-like"/>
    <property type="match status" value="1"/>
</dbReference>
<dbReference type="GO" id="GO:0009307">
    <property type="term" value="P:DNA restriction-modification system"/>
    <property type="evidence" value="ECO:0007669"/>
    <property type="project" value="InterPro"/>
</dbReference>
<proteinExistence type="predicted"/>
<reference evidence="2 3" key="1">
    <citation type="journal article" date="2015" name="Stand. Genomic Sci.">
        <title>Genomic Encyclopedia of Bacterial and Archaeal Type Strains, Phase III: the genomes of soil and plant-associated and newly described type strains.</title>
        <authorList>
            <person name="Whitman W.B."/>
            <person name="Woyke T."/>
            <person name="Klenk H.P."/>
            <person name="Zhou Y."/>
            <person name="Lilburn T.G."/>
            <person name="Beck B.J."/>
            <person name="De Vos P."/>
            <person name="Vandamme P."/>
            <person name="Eisen J.A."/>
            <person name="Garrity G."/>
            <person name="Hugenholtz P."/>
            <person name="Kyrpides N.C."/>
        </authorList>
    </citation>
    <scope>NUCLEOTIDE SEQUENCE [LARGE SCALE GENOMIC DNA]</scope>
    <source>
        <strain evidence="2 3">ASC-9842</strain>
    </source>
</reference>
<dbReference type="InterPro" id="IPR007560">
    <property type="entry name" value="Restrct_endonuc_IV_Mrr"/>
</dbReference>
<evidence type="ECO:0000259" key="1">
    <source>
        <dbReference type="Pfam" id="PF04471"/>
    </source>
</evidence>
<evidence type="ECO:0000313" key="2">
    <source>
        <dbReference type="EMBL" id="RZT32365.1"/>
    </source>
</evidence>
<protein>
    <submittedName>
        <fullName evidence="2">Restriction endonuclease</fullName>
    </submittedName>
</protein>
<dbReference type="Proteomes" id="UP000291078">
    <property type="component" value="Unassembled WGS sequence"/>
</dbReference>
<dbReference type="RefSeq" id="WP_130393045.1">
    <property type="nucleotide sequence ID" value="NZ_SGXM01000007.1"/>
</dbReference>
<accession>A0A4Q7RGE9</accession>
<evidence type="ECO:0000313" key="3">
    <source>
        <dbReference type="Proteomes" id="UP000291078"/>
    </source>
</evidence>
<sequence>MNWQEYQEAVAVLYEQADGFGNVLRNVMIPDKVTGHARQIDVLIELEAKGHSIKLVVDAKFHSEPIDVREVESVLALADAVGASKAVIVAANGWTSPAEIKASHAGCDLRILSLEEALDLIVPDKWEMCPCCQRDCIVLDQDGALITEDGLLFWWLAGQCRACMYSFAWCQECGSYLEIPRGQTEECTCRHLWENSQDGMNLTLREERDDLPTEGNEAE</sequence>
<keyword evidence="2" id="KW-0378">Hydrolase</keyword>
<keyword evidence="2" id="KW-0540">Nuclease</keyword>
<comment type="caution">
    <text evidence="2">The sequence shown here is derived from an EMBL/GenBank/DDBJ whole genome shotgun (WGS) entry which is preliminary data.</text>
</comment>
<dbReference type="EMBL" id="SGXM01000007">
    <property type="protein sequence ID" value="RZT32365.1"/>
    <property type="molecule type" value="Genomic_DNA"/>
</dbReference>